<protein>
    <recommendedName>
        <fullName evidence="4">ESX-1 secretion-associated protein</fullName>
    </recommendedName>
</protein>
<sequence length="91" mass="9084">MGYEVEPAELDTLAGSLRSGSESVEDLGSAPGVPDAGPLSAEMGKLMSLFTAAAGELSTGVAAAAAAVAEGGRVYVDTDQSAERNLPRVTD</sequence>
<evidence type="ECO:0008006" key="4">
    <source>
        <dbReference type="Google" id="ProtNLM"/>
    </source>
</evidence>
<evidence type="ECO:0000313" key="3">
    <source>
        <dbReference type="Proteomes" id="UP000239352"/>
    </source>
</evidence>
<name>A0A2T0H1I0_ACTMO</name>
<dbReference type="InParanoid" id="A0A2T0H1I0"/>
<gene>
    <name evidence="2" type="ORF">CEP50_01515</name>
</gene>
<dbReference type="RefSeq" id="WP_106112096.1">
    <property type="nucleotide sequence ID" value="NZ_PVSR01000001.1"/>
</dbReference>
<comment type="caution">
    <text evidence="2">The sequence shown here is derived from an EMBL/GenBank/DDBJ whole genome shotgun (WGS) entry which is preliminary data.</text>
</comment>
<keyword evidence="3" id="KW-1185">Reference proteome</keyword>
<reference evidence="2 3" key="1">
    <citation type="submission" date="2018-03" db="EMBL/GenBank/DDBJ databases">
        <title>Actinopolyspora mortivallis from Sahara, screening for active biomolecules.</title>
        <authorList>
            <person name="Selama O."/>
            <person name="Wellington E.M.H."/>
            <person name="Hacene H."/>
        </authorList>
    </citation>
    <scope>NUCLEOTIDE SEQUENCE [LARGE SCALE GENOMIC DNA]</scope>
    <source>
        <strain evidence="2 3">M5A</strain>
    </source>
</reference>
<evidence type="ECO:0000256" key="1">
    <source>
        <dbReference type="SAM" id="MobiDB-lite"/>
    </source>
</evidence>
<accession>A0A2T0H1I0</accession>
<feature type="region of interest" description="Disordered" evidence="1">
    <location>
        <begin position="15"/>
        <end position="36"/>
    </location>
</feature>
<organism evidence="2 3">
    <name type="scientific">Actinopolyspora mortivallis</name>
    <dbReference type="NCBI Taxonomy" id="33906"/>
    <lineage>
        <taxon>Bacteria</taxon>
        <taxon>Bacillati</taxon>
        <taxon>Actinomycetota</taxon>
        <taxon>Actinomycetes</taxon>
        <taxon>Actinopolysporales</taxon>
        <taxon>Actinopolysporaceae</taxon>
        <taxon>Actinopolyspora</taxon>
    </lineage>
</organism>
<dbReference type="AlphaFoldDB" id="A0A2T0H1I0"/>
<dbReference type="EMBL" id="PVSR01000001">
    <property type="protein sequence ID" value="PRW65229.1"/>
    <property type="molecule type" value="Genomic_DNA"/>
</dbReference>
<dbReference type="Proteomes" id="UP000239352">
    <property type="component" value="Unassembled WGS sequence"/>
</dbReference>
<evidence type="ECO:0000313" key="2">
    <source>
        <dbReference type="EMBL" id="PRW65229.1"/>
    </source>
</evidence>
<proteinExistence type="predicted"/>